<evidence type="ECO:0000256" key="3">
    <source>
        <dbReference type="ARBA" id="ARBA00023012"/>
    </source>
</evidence>
<evidence type="ECO:0000256" key="2">
    <source>
        <dbReference type="ARBA" id="ARBA00022777"/>
    </source>
</evidence>
<dbReference type="PANTHER" id="PTHR24421">
    <property type="entry name" value="NITRATE/NITRITE SENSOR PROTEIN NARX-RELATED"/>
    <property type="match status" value="1"/>
</dbReference>
<dbReference type="SMART" id="SM00387">
    <property type="entry name" value="HATPase_c"/>
    <property type="match status" value="1"/>
</dbReference>
<reference evidence="6 7" key="1">
    <citation type="journal article" date="2021" name="Int. J. Syst. Evol. Microbiol.">
        <title>Reticulibacter mediterranei gen. nov., sp. nov., within the new family Reticulibacteraceae fam. nov., and Ktedonospora formicarum gen. nov., sp. nov., Ktedonobacter robiniae sp. nov., Dictyobacter formicarum sp. nov. and Dictyobacter arantiisoli sp. nov., belonging to the class Ktedonobacteria.</title>
        <authorList>
            <person name="Yabe S."/>
            <person name="Zheng Y."/>
            <person name="Wang C.M."/>
            <person name="Sakai Y."/>
            <person name="Abe K."/>
            <person name="Yokota A."/>
            <person name="Donadio S."/>
            <person name="Cavaletti L."/>
            <person name="Monciardini P."/>
        </authorList>
    </citation>
    <scope>NUCLEOTIDE SEQUENCE [LARGE SCALE GENOMIC DNA]</scope>
    <source>
        <strain evidence="6 7">SOSP1-9</strain>
    </source>
</reference>
<feature type="transmembrane region" description="Helical" evidence="4">
    <location>
        <begin position="30"/>
        <end position="47"/>
    </location>
</feature>
<dbReference type="InterPro" id="IPR050482">
    <property type="entry name" value="Sensor_HK_TwoCompSys"/>
</dbReference>
<dbReference type="Gene3D" id="1.20.5.1930">
    <property type="match status" value="1"/>
</dbReference>
<feature type="transmembrane region" description="Helical" evidence="4">
    <location>
        <begin position="53"/>
        <end position="69"/>
    </location>
</feature>
<feature type="domain" description="Histidine kinase/HSP90-like ATPase" evidence="5">
    <location>
        <begin position="274"/>
        <end position="369"/>
    </location>
</feature>
<dbReference type="SUPFAM" id="SSF55874">
    <property type="entry name" value="ATPase domain of HSP90 chaperone/DNA topoisomerase II/histidine kinase"/>
    <property type="match status" value="1"/>
</dbReference>
<comment type="caution">
    <text evidence="6">The sequence shown here is derived from an EMBL/GenBank/DDBJ whole genome shotgun (WGS) entry which is preliminary data.</text>
</comment>
<dbReference type="Pfam" id="PF07730">
    <property type="entry name" value="HisKA_3"/>
    <property type="match status" value="1"/>
</dbReference>
<gene>
    <name evidence="6" type="ORF">KSZ_49760</name>
</gene>
<protein>
    <submittedName>
        <fullName evidence="6">Histidine kinase</fullName>
    </submittedName>
</protein>
<dbReference type="Proteomes" id="UP000635565">
    <property type="component" value="Unassembled WGS sequence"/>
</dbReference>
<dbReference type="PANTHER" id="PTHR24421:SF55">
    <property type="entry name" value="SENSOR HISTIDINE KINASE YDFH"/>
    <property type="match status" value="1"/>
</dbReference>
<keyword evidence="7" id="KW-1185">Reference proteome</keyword>
<sequence length="372" mass="42124">MYAVIFLVLLGLHGVLLWLGLSGRIARRYYWFYFALQGCLVLIASLTIQQINVAMNLYLALTLAAISMLRQARSAVVVAGGYLFLLIFCTMLNLSFWNLVKLPPFDGRWSIVWLNLWNTSDYLALLFFVIGYLMLYTHQLRTHAQLAYAYTCLGESAARIEELTRVTERQRLARELHDTLAQGLAGIRMQIQVASSHLDLRHYTRAQQIMQQVMISSHEMLNTARRAIDDLRVTFTSPEKFYAVIREEIHRFIEMTGVVCTVSGLDLLMALPFALHEHVLRMLGEALSNIVRHAQAQHVWLNVELGEDILTMTVRDDGVGFDPVVVRVQSGHYGLQGLIERTCLVGGDLEVTSSPGQGTTLHFTIPRSLDEE</sequence>
<evidence type="ECO:0000256" key="4">
    <source>
        <dbReference type="SAM" id="Phobius"/>
    </source>
</evidence>
<keyword evidence="4" id="KW-0812">Transmembrane</keyword>
<proteinExistence type="predicted"/>
<dbReference type="InterPro" id="IPR036890">
    <property type="entry name" value="HATPase_C_sf"/>
</dbReference>
<keyword evidence="2 6" id="KW-0418">Kinase</keyword>
<keyword evidence="4" id="KW-0472">Membrane</keyword>
<feature type="transmembrane region" description="Helical" evidence="4">
    <location>
        <begin position="116"/>
        <end position="135"/>
    </location>
</feature>
<name>A0ABQ3VMF4_9CHLR</name>
<keyword evidence="3" id="KW-0902">Two-component regulatory system</keyword>
<evidence type="ECO:0000313" key="6">
    <source>
        <dbReference type="EMBL" id="GHO86970.1"/>
    </source>
</evidence>
<dbReference type="Gene3D" id="3.30.565.10">
    <property type="entry name" value="Histidine kinase-like ATPase, C-terminal domain"/>
    <property type="match status" value="1"/>
</dbReference>
<dbReference type="CDD" id="cd16917">
    <property type="entry name" value="HATPase_UhpB-NarQ-NarX-like"/>
    <property type="match status" value="1"/>
</dbReference>
<evidence type="ECO:0000256" key="1">
    <source>
        <dbReference type="ARBA" id="ARBA00022679"/>
    </source>
</evidence>
<keyword evidence="1" id="KW-0808">Transferase</keyword>
<evidence type="ECO:0000313" key="7">
    <source>
        <dbReference type="Proteomes" id="UP000635565"/>
    </source>
</evidence>
<evidence type="ECO:0000259" key="5">
    <source>
        <dbReference type="SMART" id="SM00387"/>
    </source>
</evidence>
<accession>A0ABQ3VMF4</accession>
<dbReference type="InterPro" id="IPR003594">
    <property type="entry name" value="HATPase_dom"/>
</dbReference>
<organism evidence="6 7">
    <name type="scientific">Dictyobacter formicarum</name>
    <dbReference type="NCBI Taxonomy" id="2778368"/>
    <lineage>
        <taxon>Bacteria</taxon>
        <taxon>Bacillati</taxon>
        <taxon>Chloroflexota</taxon>
        <taxon>Ktedonobacteria</taxon>
        <taxon>Ktedonobacterales</taxon>
        <taxon>Dictyobacteraceae</taxon>
        <taxon>Dictyobacter</taxon>
    </lineage>
</organism>
<feature type="transmembrane region" description="Helical" evidence="4">
    <location>
        <begin position="76"/>
        <end position="96"/>
    </location>
</feature>
<keyword evidence="4" id="KW-1133">Transmembrane helix</keyword>
<dbReference type="EMBL" id="BNJJ01000015">
    <property type="protein sequence ID" value="GHO86970.1"/>
    <property type="molecule type" value="Genomic_DNA"/>
</dbReference>
<dbReference type="GO" id="GO:0016301">
    <property type="term" value="F:kinase activity"/>
    <property type="evidence" value="ECO:0007669"/>
    <property type="project" value="UniProtKB-KW"/>
</dbReference>
<feature type="transmembrane region" description="Helical" evidence="4">
    <location>
        <begin position="6"/>
        <end position="23"/>
    </location>
</feature>
<dbReference type="Pfam" id="PF02518">
    <property type="entry name" value="HATPase_c"/>
    <property type="match status" value="1"/>
</dbReference>
<dbReference type="InterPro" id="IPR011712">
    <property type="entry name" value="Sig_transdc_His_kin_sub3_dim/P"/>
</dbReference>